<protein>
    <submittedName>
        <fullName evidence="2">Putative Acetyltransferase, GNAT family family (AFU_orthologue AFUA_4G09540)</fullName>
    </submittedName>
</protein>
<dbReference type="EMBL" id="CDMC01000005">
    <property type="protein sequence ID" value="CEL05166.1"/>
    <property type="molecule type" value="Genomic_DNA"/>
</dbReference>
<organism evidence="2 3">
    <name type="scientific">Aspergillus calidoustus</name>
    <dbReference type="NCBI Taxonomy" id="454130"/>
    <lineage>
        <taxon>Eukaryota</taxon>
        <taxon>Fungi</taxon>
        <taxon>Dikarya</taxon>
        <taxon>Ascomycota</taxon>
        <taxon>Pezizomycotina</taxon>
        <taxon>Eurotiomycetes</taxon>
        <taxon>Eurotiomycetidae</taxon>
        <taxon>Eurotiales</taxon>
        <taxon>Aspergillaceae</taxon>
        <taxon>Aspergillus</taxon>
        <taxon>Aspergillus subgen. Nidulantes</taxon>
    </lineage>
</organism>
<dbReference type="STRING" id="454130.A0A0U5G3Q0"/>
<sequence length="241" mass="27137">MDIQILPLTKSDIPQAVECIQTVFADDPFFLYMFDQNTYNPARNAASLSAHFLHGLSINAPIYVAKAKTTTNHQARNSESRILGICWWHPPTPTTTATPLATRIQDSLLSLRQLLANIRYAGRGGLHLHRYRQWKSLQSQTHAQIWDDDRGYYFCNVIAVRSELRGRGVGRRLVEAVTRRADEEGMPCYLESSKGMPNLAIYEKLGFQGVGEIECVDGKDICTLYCMIRPPATSTSNAKRC</sequence>
<name>A0A0U5G3Q0_ASPCI</name>
<dbReference type="Proteomes" id="UP000054771">
    <property type="component" value="Unassembled WGS sequence"/>
</dbReference>
<accession>A0A0U5G3Q0</accession>
<gene>
    <name evidence="2" type="ORF">ASPCAL06285</name>
</gene>
<dbReference type="InterPro" id="IPR016181">
    <property type="entry name" value="Acyl_CoA_acyltransferase"/>
</dbReference>
<dbReference type="Gene3D" id="3.40.630.30">
    <property type="match status" value="1"/>
</dbReference>
<dbReference type="CDD" id="cd04301">
    <property type="entry name" value="NAT_SF"/>
    <property type="match status" value="1"/>
</dbReference>
<keyword evidence="3" id="KW-1185">Reference proteome</keyword>
<dbReference type="OMA" id="PYFRWAF"/>
<dbReference type="InterPro" id="IPR052523">
    <property type="entry name" value="Trichothecene_AcTrans"/>
</dbReference>
<dbReference type="OrthoDB" id="512662at2759"/>
<feature type="domain" description="N-acetyltransferase" evidence="1">
    <location>
        <begin position="142"/>
        <end position="232"/>
    </location>
</feature>
<evidence type="ECO:0000313" key="3">
    <source>
        <dbReference type="Proteomes" id="UP000054771"/>
    </source>
</evidence>
<dbReference type="PANTHER" id="PTHR42791:SF4">
    <property type="entry name" value="ACETYLTRANSFERASE, GNAT FAMILY FAMILY (AFU_ORTHOLOGUE AFUA_4G09540)-RELATED"/>
    <property type="match status" value="1"/>
</dbReference>
<dbReference type="PANTHER" id="PTHR42791">
    <property type="entry name" value="GNAT FAMILY ACETYLTRANSFERASE"/>
    <property type="match status" value="1"/>
</dbReference>
<keyword evidence="2" id="KW-0808">Transferase</keyword>
<evidence type="ECO:0000313" key="2">
    <source>
        <dbReference type="EMBL" id="CEL05166.1"/>
    </source>
</evidence>
<dbReference type="PROSITE" id="PS51186">
    <property type="entry name" value="GNAT"/>
    <property type="match status" value="1"/>
</dbReference>
<reference evidence="3" key="1">
    <citation type="journal article" date="2016" name="Genome Announc.">
        <title>Draft genome sequences of fungus Aspergillus calidoustus.</title>
        <authorList>
            <person name="Horn F."/>
            <person name="Linde J."/>
            <person name="Mattern D.J."/>
            <person name="Walther G."/>
            <person name="Guthke R."/>
            <person name="Scherlach K."/>
            <person name="Martin K."/>
            <person name="Brakhage A.A."/>
            <person name="Petzke L."/>
            <person name="Valiante V."/>
        </authorList>
    </citation>
    <scope>NUCLEOTIDE SEQUENCE [LARGE SCALE GENOMIC DNA]</scope>
    <source>
        <strain evidence="3">SF006504</strain>
    </source>
</reference>
<dbReference type="InterPro" id="IPR000182">
    <property type="entry name" value="GNAT_dom"/>
</dbReference>
<dbReference type="Pfam" id="PF13508">
    <property type="entry name" value="Acetyltransf_7"/>
    <property type="match status" value="1"/>
</dbReference>
<dbReference type="AlphaFoldDB" id="A0A0U5G3Q0"/>
<evidence type="ECO:0000259" key="1">
    <source>
        <dbReference type="PROSITE" id="PS51186"/>
    </source>
</evidence>
<proteinExistence type="predicted"/>
<dbReference type="GO" id="GO:0016747">
    <property type="term" value="F:acyltransferase activity, transferring groups other than amino-acyl groups"/>
    <property type="evidence" value="ECO:0007669"/>
    <property type="project" value="InterPro"/>
</dbReference>
<dbReference type="SUPFAM" id="SSF55729">
    <property type="entry name" value="Acyl-CoA N-acyltransferases (Nat)"/>
    <property type="match status" value="1"/>
</dbReference>